<dbReference type="SUPFAM" id="SSF49723">
    <property type="entry name" value="Lipase/lipooxygenase domain (PLAT/LH2 domain)"/>
    <property type="match status" value="1"/>
</dbReference>
<evidence type="ECO:0000256" key="11">
    <source>
        <dbReference type="SAM" id="Phobius"/>
    </source>
</evidence>
<feature type="transmembrane region" description="Helical" evidence="11">
    <location>
        <begin position="872"/>
        <end position="893"/>
    </location>
</feature>
<feature type="domain" description="PLAT" evidence="12">
    <location>
        <begin position="917"/>
        <end position="1042"/>
    </location>
</feature>
<dbReference type="Gene3D" id="2.60.60.20">
    <property type="entry name" value="PLAT/LH2 domain"/>
    <property type="match status" value="1"/>
</dbReference>
<keyword evidence="3 11" id="KW-0812">Transmembrane</keyword>
<feature type="disulfide bond" evidence="8">
    <location>
        <begin position="1438"/>
        <end position="1448"/>
    </location>
</feature>
<protein>
    <recommendedName>
        <fullName evidence="12">PLAT domain-containing protein</fullName>
    </recommendedName>
</protein>
<dbReference type="InterPro" id="IPR036392">
    <property type="entry name" value="PLAT/LH2_dom_sf"/>
</dbReference>
<dbReference type="Pfam" id="PF01477">
    <property type="entry name" value="PLAT"/>
    <property type="match status" value="1"/>
</dbReference>
<evidence type="ECO:0000256" key="8">
    <source>
        <dbReference type="PIRSR" id="PIRSR603915-2"/>
    </source>
</evidence>
<dbReference type="GO" id="GO:0005262">
    <property type="term" value="F:calcium channel activity"/>
    <property type="evidence" value="ECO:0007669"/>
    <property type="project" value="TreeGrafter"/>
</dbReference>
<dbReference type="Proteomes" id="UP000596742">
    <property type="component" value="Unassembled WGS sequence"/>
</dbReference>
<dbReference type="InterPro" id="IPR046791">
    <property type="entry name" value="Polycystin_dom"/>
</dbReference>
<dbReference type="GO" id="GO:0016020">
    <property type="term" value="C:membrane"/>
    <property type="evidence" value="ECO:0007669"/>
    <property type="project" value="UniProtKB-SubCell"/>
</dbReference>
<dbReference type="InterPro" id="IPR003915">
    <property type="entry name" value="PKD_2"/>
</dbReference>
<evidence type="ECO:0000313" key="14">
    <source>
        <dbReference type="Proteomes" id="UP000596742"/>
    </source>
</evidence>
<feature type="transmembrane region" description="Helical" evidence="11">
    <location>
        <begin position="1625"/>
        <end position="1645"/>
    </location>
</feature>
<comment type="similarity">
    <text evidence="2">Belongs to the polycystin family.</text>
</comment>
<dbReference type="InterPro" id="IPR013122">
    <property type="entry name" value="PKD1_2_channel"/>
</dbReference>
<keyword evidence="4" id="KW-0732">Signal</keyword>
<accession>A0A8B6DF22</accession>
<feature type="compositionally biased region" description="Basic residues" evidence="10">
    <location>
        <begin position="1893"/>
        <end position="1902"/>
    </location>
</feature>
<dbReference type="InterPro" id="IPR051223">
    <property type="entry name" value="Polycystin"/>
</dbReference>
<feature type="transmembrane region" description="Helical" evidence="11">
    <location>
        <begin position="1088"/>
        <end position="1106"/>
    </location>
</feature>
<dbReference type="PROSITE" id="PS50095">
    <property type="entry name" value="PLAT"/>
    <property type="match status" value="1"/>
</dbReference>
<dbReference type="InterPro" id="IPR036383">
    <property type="entry name" value="TSP1_rpt_sf"/>
</dbReference>
<dbReference type="Gene3D" id="2.20.100.10">
    <property type="entry name" value="Thrombospondin type-1 (TSP1) repeat"/>
    <property type="match status" value="1"/>
</dbReference>
<evidence type="ECO:0000256" key="3">
    <source>
        <dbReference type="ARBA" id="ARBA00022692"/>
    </source>
</evidence>
<evidence type="ECO:0000256" key="1">
    <source>
        <dbReference type="ARBA" id="ARBA00004141"/>
    </source>
</evidence>
<feature type="transmembrane region" description="Helical" evidence="11">
    <location>
        <begin position="1230"/>
        <end position="1257"/>
    </location>
</feature>
<feature type="transmembrane region" description="Helical" evidence="11">
    <location>
        <begin position="1717"/>
        <end position="1739"/>
    </location>
</feature>
<evidence type="ECO:0000256" key="7">
    <source>
        <dbReference type="ARBA" id="ARBA00023180"/>
    </source>
</evidence>
<dbReference type="OrthoDB" id="10039908at2759"/>
<name>A0A8B6DF22_MYTGA</name>
<keyword evidence="7" id="KW-0325">Glycoprotein</keyword>
<proteinExistence type="inferred from homology"/>
<reference evidence="13" key="1">
    <citation type="submission" date="2018-11" db="EMBL/GenBank/DDBJ databases">
        <authorList>
            <person name="Alioto T."/>
            <person name="Alioto T."/>
        </authorList>
    </citation>
    <scope>NUCLEOTIDE SEQUENCE</scope>
</reference>
<dbReference type="GO" id="GO:0005509">
    <property type="term" value="F:calcium ion binding"/>
    <property type="evidence" value="ECO:0007669"/>
    <property type="project" value="InterPro"/>
</dbReference>
<evidence type="ECO:0000256" key="10">
    <source>
        <dbReference type="SAM" id="MobiDB-lite"/>
    </source>
</evidence>
<dbReference type="GO" id="GO:0050982">
    <property type="term" value="P:detection of mechanical stimulus"/>
    <property type="evidence" value="ECO:0007669"/>
    <property type="project" value="TreeGrafter"/>
</dbReference>
<evidence type="ECO:0000256" key="5">
    <source>
        <dbReference type="ARBA" id="ARBA00022989"/>
    </source>
</evidence>
<comment type="caution">
    <text evidence="9">Lacks conserved residue(s) required for the propagation of feature annotation.</text>
</comment>
<feature type="transmembrane region" description="Helical" evidence="11">
    <location>
        <begin position="1324"/>
        <end position="1343"/>
    </location>
</feature>
<feature type="transmembrane region" description="Helical" evidence="11">
    <location>
        <begin position="1198"/>
        <end position="1218"/>
    </location>
</feature>
<dbReference type="InterPro" id="IPR000884">
    <property type="entry name" value="TSP1_rpt"/>
</dbReference>
<keyword evidence="6 11" id="KW-0472">Membrane</keyword>
<evidence type="ECO:0000313" key="13">
    <source>
        <dbReference type="EMBL" id="VDI18159.1"/>
    </source>
</evidence>
<evidence type="ECO:0000256" key="4">
    <source>
        <dbReference type="ARBA" id="ARBA00022729"/>
    </source>
</evidence>
<dbReference type="PRINTS" id="PR01433">
    <property type="entry name" value="POLYCYSTIN2"/>
</dbReference>
<evidence type="ECO:0000256" key="2">
    <source>
        <dbReference type="ARBA" id="ARBA00007200"/>
    </source>
</evidence>
<feature type="transmembrane region" description="Helical" evidence="11">
    <location>
        <begin position="1677"/>
        <end position="1697"/>
    </location>
</feature>
<feature type="compositionally biased region" description="Basic and acidic residues" evidence="10">
    <location>
        <begin position="1876"/>
        <end position="1892"/>
    </location>
</feature>
<evidence type="ECO:0000256" key="6">
    <source>
        <dbReference type="ARBA" id="ARBA00023136"/>
    </source>
</evidence>
<organism evidence="13 14">
    <name type="scientific">Mytilus galloprovincialis</name>
    <name type="common">Mediterranean mussel</name>
    <dbReference type="NCBI Taxonomy" id="29158"/>
    <lineage>
        <taxon>Eukaryota</taxon>
        <taxon>Metazoa</taxon>
        <taxon>Spiralia</taxon>
        <taxon>Lophotrochozoa</taxon>
        <taxon>Mollusca</taxon>
        <taxon>Bivalvia</taxon>
        <taxon>Autobranchia</taxon>
        <taxon>Pteriomorphia</taxon>
        <taxon>Mytilida</taxon>
        <taxon>Mytiloidea</taxon>
        <taxon>Mytilidae</taxon>
        <taxon>Mytilinae</taxon>
        <taxon>Mytilus</taxon>
    </lineage>
</organism>
<feature type="region of interest" description="Disordered" evidence="10">
    <location>
        <begin position="1874"/>
        <end position="1902"/>
    </location>
</feature>
<keyword evidence="5 11" id="KW-1133">Transmembrane helix</keyword>
<evidence type="ECO:0000256" key="9">
    <source>
        <dbReference type="PROSITE-ProRule" id="PRU00152"/>
    </source>
</evidence>
<dbReference type="PANTHER" id="PTHR10877:SF194">
    <property type="entry name" value="LOCATION OF VULVA DEFECTIVE 1"/>
    <property type="match status" value="1"/>
</dbReference>
<sequence>MAGINRYTQLIMSVVEILYQWQTKNGLTVVIEAETTWGSWSSCGKIPGNIDQNCRGTQSRNGQTIEENPVSVSESRGCFITNSPIAGQWGEWGSWGNCQMPPGSSGYGTGTHVRYRACNDPSPICNGDYCIGDDEVTENCRELNTNEFVIKANVFNESTGYLIEAFMKLASGAISTSVWVVRTNILPYGGSCEVLDADWGETKVSTDGWNDEGYRSSTDSNFDWKEQLNFRIVQLTSQGKETLLYYGSEESNYIRINPGLEVDDYNVTIKAHIYDIFIDYAECTINVGPILPDYISDDEISVSHYLKSSSDNIEYYWEIGNIKQVALNTEVAATPIKDLTLNATVVDTGPAEWVNIGIETSANGSQIIQTFDELWEMYLNPDYEDDSAQIEIIQQLMNFSNILSNVSESVDGTSTVNLDQIAHSIGTVLDNKNFAINETASNAFNGNLILLEKLVLLANNETYPKYEDYITTCEASLRVLNNALEAILPKMSVETPSQLDIYSIMSYISSRQEFTEPNDADLTAAERAFIASQNAMKNELDVEIKNDVVRNEVTVLLNSISHLGKILQMLNYRKQMPVYTQSGHINSTEDKKLIGDLIQHGFHHNNVELDFVESTSTSTDEQNIQVTLYDHTPFSWDSESKYITSKTVTVSVGNDNITNAAIPSKIKLQNNDEFLSRKSIQIAIPIDQSEGTSQMLLYKMYWKTPSDNLIFSIMNAVNHLNHLVYVRRKHPPTDDTYDWIKQIDQGDWLTSDQIKITVGGGLYTEPANVYIGVLIYLEALSTNTSLRKRRSLSTTIVEYEITGATTGCRVWDTTNEKWDKSSCTVSSSSTINETVCECFNPPGNSFATTFYVPPNTIDFGSVFNKFDLKNNAAVFATVISLVIIYLLICVWAFRQDRTDHLRWALSYLIDNGPYDEYLYILTVYTGLHRHAGTKSNVNFLIIEGDPKTRKTVSSEIRILDDGTNQDFDVGSIRKFVMSVPRKIKDPSVLRIWHDNSGQGNAASWYLNKIILDDLQTDERYLFICNQWLSLDHDDGCISCCIPVTNSAEKFGFSFLFYEKTRENTVDKHMWLSVAVRPEDSNFTRLERLACCLTLLFLTMISNAMFYGQDTGRRISLGPIEFSLSGIYISFIGALIATPPVFLVAYIYRNSSCRKQGSKKATETQNGKSELPLNLQNDKLNDDLTLNVTDTFLPFWCRYIAWFIVTTAVIVSGFFLILYSMEWGKSKSEQWLFSFFLSFFESMFVVDPLKIIVISVLLSGIFKSHREKYVKYDREKVLFETKRHACTPVTYLLDLFKKNIVPLQSKEIKKMKEERKKRLKSQEMFIELVLYMIFLAVLYCVSFSNRDSTWYNIKQHLNQQLVTPLNVSVGDTTIRYDQVKTTSDLYSWLDQTLIPFLFPQNRANGDKLNSNERLFVQDEVNFRVGPMRLRQVRAVEEPCKTRLWENLTCYDKYSIYREDDHSYCVGWESPPCVRGQSVYNVTFAAWTFVTSAEIWGLPVNGLHCYYSGGGYIAEFVVNYNISRLVLSDLYKYTWINRQTRAVFTEFTLYNANDNVFTYVTFLIEFPETGGVITSYSFQPFRPYQHVGSLGLFVFICEVILLIGMVVFAVSKIMYIRRHGKRTFRELWHILDVMITILFFICCIMYIGRWIMINAAMDEFEKYKNKFVNFSHIASWDELFNVFLAFTISLTTFRIMRILSYNDRINQLGTVLSNAGRDLCGCFIMFFLVYAAFIISGHLLFGRHLETYKNLFVSSTTLVNAIIGKNSINDLFSIEPVIGRVYYFFFVLFLLWILMTMLNATLNVGITSVRNQAVQSQYGFINLLLAFFRETVGSVIPHGKTESKQAKERDNMRGYKLYKDTPKEIEIIRSITGATNKETMKETRNRDNKKETVKTKRRKRRIYM</sequence>
<comment type="subcellular location">
    <subcellularLocation>
        <location evidence="1">Membrane</location>
        <topology evidence="1">Multi-pass membrane protein</topology>
    </subcellularLocation>
</comment>
<keyword evidence="14" id="KW-1185">Reference proteome</keyword>
<dbReference type="PROSITE" id="PS50092">
    <property type="entry name" value="TSP1"/>
    <property type="match status" value="1"/>
</dbReference>
<dbReference type="EMBL" id="UYJE01003299">
    <property type="protein sequence ID" value="VDI18159.1"/>
    <property type="molecule type" value="Genomic_DNA"/>
</dbReference>
<feature type="transmembrane region" description="Helical" evidence="11">
    <location>
        <begin position="1779"/>
        <end position="1800"/>
    </location>
</feature>
<dbReference type="SMART" id="SM00308">
    <property type="entry name" value="LH2"/>
    <property type="match status" value="1"/>
</dbReference>
<dbReference type="Pfam" id="PF08016">
    <property type="entry name" value="PKD_channel"/>
    <property type="match status" value="1"/>
</dbReference>
<gene>
    <name evidence="13" type="ORF">MGAL_10B050485</name>
</gene>
<dbReference type="Pfam" id="PF20519">
    <property type="entry name" value="Polycystin_dom"/>
    <property type="match status" value="1"/>
</dbReference>
<dbReference type="PANTHER" id="PTHR10877">
    <property type="entry name" value="POLYCYSTIN FAMILY MEMBER"/>
    <property type="match status" value="1"/>
</dbReference>
<dbReference type="SUPFAM" id="SSF82895">
    <property type="entry name" value="TSP-1 type 1 repeat"/>
    <property type="match status" value="1"/>
</dbReference>
<feature type="transmembrane region" description="Helical" evidence="11">
    <location>
        <begin position="1588"/>
        <end position="1613"/>
    </location>
</feature>
<evidence type="ECO:0000259" key="12">
    <source>
        <dbReference type="PROSITE" id="PS50095"/>
    </source>
</evidence>
<comment type="caution">
    <text evidence="13">The sequence shown here is derived from an EMBL/GenBank/DDBJ whole genome shotgun (WGS) entry which is preliminary data.</text>
</comment>
<dbReference type="InterPro" id="IPR001024">
    <property type="entry name" value="PLAT/LH2_dom"/>
</dbReference>
<feature type="transmembrane region" description="Helical" evidence="11">
    <location>
        <begin position="1126"/>
        <end position="1147"/>
    </location>
</feature>